<evidence type="ECO:0000256" key="4">
    <source>
        <dbReference type="ARBA" id="ARBA00022692"/>
    </source>
</evidence>
<evidence type="ECO:0000256" key="1">
    <source>
        <dbReference type="ARBA" id="ARBA00004651"/>
    </source>
</evidence>
<feature type="domain" description="Polysaccharide chain length determinant N-terminal" evidence="10">
    <location>
        <begin position="2"/>
        <end position="79"/>
    </location>
</feature>
<name>A0AAJ5VZN7_9MICO</name>
<dbReference type="Pfam" id="PF02706">
    <property type="entry name" value="Wzz"/>
    <property type="match status" value="1"/>
</dbReference>
<dbReference type="CDD" id="cd05387">
    <property type="entry name" value="BY-kinase"/>
    <property type="match status" value="1"/>
</dbReference>
<comment type="subcellular location">
    <subcellularLocation>
        <location evidence="1">Cell membrane</location>
        <topology evidence="1">Multi-pass membrane protein</topology>
    </subcellularLocation>
</comment>
<dbReference type="PANTHER" id="PTHR32309:SF13">
    <property type="entry name" value="FERRIC ENTEROBACTIN TRANSPORT PROTEIN FEPE"/>
    <property type="match status" value="1"/>
</dbReference>
<evidence type="ECO:0000256" key="3">
    <source>
        <dbReference type="ARBA" id="ARBA00022475"/>
    </source>
</evidence>
<evidence type="ECO:0000256" key="9">
    <source>
        <dbReference type="SAM" id="Phobius"/>
    </source>
</evidence>
<dbReference type="GO" id="GO:0004715">
    <property type="term" value="F:non-membrane spanning protein tyrosine kinase activity"/>
    <property type="evidence" value="ECO:0007669"/>
    <property type="project" value="UniProtKB-EC"/>
</dbReference>
<dbReference type="NCBIfam" id="TIGR01007">
    <property type="entry name" value="eps_fam"/>
    <property type="match status" value="1"/>
</dbReference>
<evidence type="ECO:0000256" key="6">
    <source>
        <dbReference type="ARBA" id="ARBA00022840"/>
    </source>
</evidence>
<dbReference type="InterPro" id="IPR050445">
    <property type="entry name" value="Bact_polysacc_biosynth/exp"/>
</dbReference>
<evidence type="ECO:0000259" key="10">
    <source>
        <dbReference type="Pfam" id="PF02706"/>
    </source>
</evidence>
<dbReference type="AlphaFoldDB" id="A0AAJ5VZN7"/>
<dbReference type="EC" id="2.7.10.2" evidence="11"/>
<dbReference type="GO" id="GO:0005886">
    <property type="term" value="C:plasma membrane"/>
    <property type="evidence" value="ECO:0007669"/>
    <property type="project" value="UniProtKB-SubCell"/>
</dbReference>
<sequence length="446" mass="46233">MRSRWLTIVVFVLVAIIAAAAYVYLSPREYSASTRLVVSASTSSNGSDLAQGGTFAQQQARNYANIATSDLVLEPVVNALDLDMTVAALGRKVSATIPLQTSIISIEVTDSSPVRAATIANSVTTSLANAVGSLVPADADGRAPVKTEIVHRATVPSRPSSPNATIALGAGALLGLVAGVAYVIIARRVSSRVRTAAEVRRLAHAPVIGTVREDDPRVRGVITDSTSRSVRAEEFRQIRTNINFLQAGSAHKAFVVTSSVPGEGKSTVSSNLAASLASMGRSVCLVEADLRKPSLAGVLDLEGSVGFTTVLSGEATLDDALQPWGTSGLQVLLSGELPPNPSELLSSEAAMEIIAELHERFEVVIVDSPPILPVTDAAILGNLVGGVILVVGLGKVRERELAGTVEALAVAHTPLLGVVTNFAPAAATNVYGYGTLPEPRAAETVE</sequence>
<evidence type="ECO:0000256" key="2">
    <source>
        <dbReference type="ARBA" id="ARBA00006683"/>
    </source>
</evidence>
<keyword evidence="5" id="KW-0547">Nucleotide-binding</keyword>
<reference evidence="11" key="1">
    <citation type="submission" date="2023-03" db="EMBL/GenBank/DDBJ databases">
        <title>Andean soil-derived lignocellulolytic bacterial consortium as a source of novel taxa and putative plastic-active enzymes.</title>
        <authorList>
            <person name="Diaz-Garcia L."/>
            <person name="Chuvochina M."/>
            <person name="Feuerriegel G."/>
            <person name="Bunk B."/>
            <person name="Sproer C."/>
            <person name="Streit W.R."/>
            <person name="Rodriguez L.M."/>
            <person name="Overmann J."/>
            <person name="Jimenez D.J."/>
        </authorList>
    </citation>
    <scope>NUCLEOTIDE SEQUENCE</scope>
    <source>
        <strain evidence="11">MAG 4610</strain>
    </source>
</reference>
<evidence type="ECO:0000256" key="8">
    <source>
        <dbReference type="ARBA" id="ARBA00023136"/>
    </source>
</evidence>
<dbReference type="Proteomes" id="UP001213972">
    <property type="component" value="Chromosome"/>
</dbReference>
<dbReference type="SUPFAM" id="SSF52540">
    <property type="entry name" value="P-loop containing nucleoside triphosphate hydrolases"/>
    <property type="match status" value="1"/>
</dbReference>
<evidence type="ECO:0000313" key="12">
    <source>
        <dbReference type="Proteomes" id="UP001213972"/>
    </source>
</evidence>
<keyword evidence="11" id="KW-0808">Transferase</keyword>
<keyword evidence="6" id="KW-0067">ATP-binding</keyword>
<evidence type="ECO:0000256" key="5">
    <source>
        <dbReference type="ARBA" id="ARBA00022741"/>
    </source>
</evidence>
<dbReference type="InterPro" id="IPR027417">
    <property type="entry name" value="P-loop_NTPase"/>
</dbReference>
<evidence type="ECO:0000313" key="11">
    <source>
        <dbReference type="EMBL" id="WEK13376.1"/>
    </source>
</evidence>
<keyword evidence="4 9" id="KW-0812">Transmembrane</keyword>
<accession>A0AAJ5VZN7</accession>
<dbReference type="Gene3D" id="3.40.50.300">
    <property type="entry name" value="P-loop containing nucleotide triphosphate hydrolases"/>
    <property type="match status" value="1"/>
</dbReference>
<dbReference type="GO" id="GO:0005524">
    <property type="term" value="F:ATP binding"/>
    <property type="evidence" value="ECO:0007669"/>
    <property type="project" value="UniProtKB-KW"/>
</dbReference>
<dbReference type="InterPro" id="IPR003856">
    <property type="entry name" value="LPS_length_determ_N"/>
</dbReference>
<gene>
    <name evidence="11" type="ORF">P0Y48_13075</name>
</gene>
<protein>
    <submittedName>
        <fullName evidence="11">Polysaccharide biosynthesis tyrosine autokinase</fullName>
        <ecNumber evidence="11">2.7.10.2</ecNumber>
    </submittedName>
</protein>
<keyword evidence="8 9" id="KW-0472">Membrane</keyword>
<organism evidence="11 12">
    <name type="scientific">Candidatus Microbacterium phytovorans</name>
    <dbReference type="NCBI Taxonomy" id="3121374"/>
    <lineage>
        <taxon>Bacteria</taxon>
        <taxon>Bacillati</taxon>
        <taxon>Actinomycetota</taxon>
        <taxon>Actinomycetes</taxon>
        <taxon>Micrococcales</taxon>
        <taxon>Microbacteriaceae</taxon>
        <taxon>Microbacterium</taxon>
    </lineage>
</organism>
<feature type="transmembrane region" description="Helical" evidence="9">
    <location>
        <begin position="166"/>
        <end position="185"/>
    </location>
</feature>
<keyword evidence="3" id="KW-1003">Cell membrane</keyword>
<proteinExistence type="inferred from homology"/>
<dbReference type="PANTHER" id="PTHR32309">
    <property type="entry name" value="TYROSINE-PROTEIN KINASE"/>
    <property type="match status" value="1"/>
</dbReference>
<dbReference type="Pfam" id="PF10609">
    <property type="entry name" value="ParA"/>
    <property type="match status" value="1"/>
</dbReference>
<comment type="similarity">
    <text evidence="2">Belongs to the CpsC/CapA family.</text>
</comment>
<dbReference type="InterPro" id="IPR005702">
    <property type="entry name" value="Wzc-like_C"/>
</dbReference>
<dbReference type="InterPro" id="IPR033756">
    <property type="entry name" value="YlxH/NBP35"/>
</dbReference>
<evidence type="ECO:0000256" key="7">
    <source>
        <dbReference type="ARBA" id="ARBA00022989"/>
    </source>
</evidence>
<keyword evidence="7 9" id="KW-1133">Transmembrane helix</keyword>
<dbReference type="EMBL" id="CP119321">
    <property type="protein sequence ID" value="WEK13376.1"/>
    <property type="molecule type" value="Genomic_DNA"/>
</dbReference>